<dbReference type="PRINTS" id="PR00081">
    <property type="entry name" value="GDHRDH"/>
</dbReference>
<evidence type="ECO:0000313" key="4">
    <source>
        <dbReference type="EMBL" id="MDO8106317.1"/>
    </source>
</evidence>
<protein>
    <submittedName>
        <fullName evidence="4">Bifunctional aldolase/short-chain dehydrogenase</fullName>
    </submittedName>
</protein>
<dbReference type="InterPro" id="IPR020904">
    <property type="entry name" value="Sc_DH/Rdtase_CS"/>
</dbReference>
<proteinExistence type="inferred from homology"/>
<dbReference type="InterPro" id="IPR002347">
    <property type="entry name" value="SDR_fam"/>
</dbReference>
<dbReference type="Pfam" id="PF00596">
    <property type="entry name" value="Aldolase_II"/>
    <property type="match status" value="1"/>
</dbReference>
<keyword evidence="5" id="KW-1185">Reference proteome</keyword>
<dbReference type="Gene3D" id="3.40.50.720">
    <property type="entry name" value="NAD(P)-binding Rossmann-like Domain"/>
    <property type="match status" value="1"/>
</dbReference>
<dbReference type="SUPFAM" id="SSF53639">
    <property type="entry name" value="AraD/HMP-PK domain-like"/>
    <property type="match status" value="1"/>
</dbReference>
<dbReference type="InterPro" id="IPR036291">
    <property type="entry name" value="NAD(P)-bd_dom_sf"/>
</dbReference>
<dbReference type="EMBL" id="JAUQYP010000001">
    <property type="protein sequence ID" value="MDO8106317.1"/>
    <property type="molecule type" value="Genomic_DNA"/>
</dbReference>
<dbReference type="PROSITE" id="PS00061">
    <property type="entry name" value="ADH_SHORT"/>
    <property type="match status" value="1"/>
</dbReference>
<organism evidence="4 5">
    <name type="scientific">Actinotalea lenta</name>
    <dbReference type="NCBI Taxonomy" id="3064654"/>
    <lineage>
        <taxon>Bacteria</taxon>
        <taxon>Bacillati</taxon>
        <taxon>Actinomycetota</taxon>
        <taxon>Actinomycetes</taxon>
        <taxon>Micrococcales</taxon>
        <taxon>Cellulomonadaceae</taxon>
        <taxon>Actinotalea</taxon>
    </lineage>
</organism>
<dbReference type="Gene3D" id="3.40.225.10">
    <property type="entry name" value="Class II aldolase/adducin N-terminal domain"/>
    <property type="match status" value="1"/>
</dbReference>
<evidence type="ECO:0000256" key="2">
    <source>
        <dbReference type="ARBA" id="ARBA00023002"/>
    </source>
</evidence>
<evidence type="ECO:0000256" key="1">
    <source>
        <dbReference type="ARBA" id="ARBA00006484"/>
    </source>
</evidence>
<dbReference type="InterPro" id="IPR001303">
    <property type="entry name" value="Aldolase_II/adducin_N"/>
</dbReference>
<dbReference type="SUPFAM" id="SSF51735">
    <property type="entry name" value="NAD(P)-binding Rossmann-fold domains"/>
    <property type="match status" value="1"/>
</dbReference>
<dbReference type="Proteomes" id="UP001232536">
    <property type="component" value="Unassembled WGS sequence"/>
</dbReference>
<comment type="caution">
    <text evidence="4">The sequence shown here is derived from an EMBL/GenBank/DDBJ whole genome shotgun (WGS) entry which is preliminary data.</text>
</comment>
<dbReference type="RefSeq" id="WP_304599990.1">
    <property type="nucleotide sequence ID" value="NZ_JAUQYO010000001.1"/>
</dbReference>
<dbReference type="PRINTS" id="PR00080">
    <property type="entry name" value="SDRFAMILY"/>
</dbReference>
<name>A0ABT9DBJ0_9CELL</name>
<dbReference type="InterPro" id="IPR036409">
    <property type="entry name" value="Aldolase_II/adducin_N_sf"/>
</dbReference>
<keyword evidence="2" id="KW-0560">Oxidoreductase</keyword>
<feature type="domain" description="Class II aldolase/adducin N-terminal" evidence="3">
    <location>
        <begin position="15"/>
        <end position="216"/>
    </location>
</feature>
<dbReference type="Pfam" id="PF13561">
    <property type="entry name" value="adh_short_C2"/>
    <property type="match status" value="1"/>
</dbReference>
<sequence>MRGRGDDATSQLLDALVHVSRTLGSDPRLVLHGGGNTSVKTTTADLTGAPQELLWIKGSGHDLAGIGPEGFAPLRLARLRALLPPTEITDLELANELRCASVDAGAPDPSVETLVHALVPHTCVLHSHADAILALTHSPDGRALVERLYGDRVVVVPYAQPGQALAAACQEAWQEQAHDGTEGIVVLDHGIFAFGDDPAQALERHTALLALADAHLAAAPALPEVPTPPAPAVDPVAVARLRSELCAVAGRPMVLTRSADEHVRRFLATPELVDATRHGLLTPDHVLWTKRLPLVGDDLAGYAAAYREYVDEHAARSGITVTPLDPAPRVVLDPALGMITAGRTAAEARATQAIYRHTMDTIAAATRLGGYRELSAEHVFDLEYWSLQQAKLHRSRPAGPLAGTVAVVTGAASGIGRAAAAALLDAGTSVVGWDLSPDVATTFDGPAWLGLQVDVTDPDAVRGALAAGVDAFGGLDILVVAAGIFPGAAHLDELEPSAWRRTMAVNVDSVAYLYGAAHPLLALAPRGGRVVVIASKNVPAPGPGAAAYSSSKAALTQLSRVAALEWAGDGIRVNMLHPDAVFDTGLWTPELLAARAEHYGMSVEEYKRRNMLHAEVTSADVGRLVVAMADDTFRCTTGAQVPIDGGNERVI</sequence>
<dbReference type="PANTHER" id="PTHR24321">
    <property type="entry name" value="DEHYDROGENASES, SHORT CHAIN"/>
    <property type="match status" value="1"/>
</dbReference>
<dbReference type="SMART" id="SM01007">
    <property type="entry name" value="Aldolase_II"/>
    <property type="match status" value="1"/>
</dbReference>
<accession>A0ABT9DBJ0</accession>
<evidence type="ECO:0000313" key="5">
    <source>
        <dbReference type="Proteomes" id="UP001232536"/>
    </source>
</evidence>
<dbReference type="PANTHER" id="PTHR24321:SF14">
    <property type="entry name" value="SHORT-CHAIN TYPE DEHYDROGENASE_REDUCTASE BLR2146-RELATED"/>
    <property type="match status" value="1"/>
</dbReference>
<evidence type="ECO:0000259" key="3">
    <source>
        <dbReference type="SMART" id="SM01007"/>
    </source>
</evidence>
<dbReference type="NCBIfam" id="NF006196">
    <property type="entry name" value="PRK08324.2-4"/>
    <property type="match status" value="1"/>
</dbReference>
<reference evidence="4 5" key="1">
    <citation type="submission" date="2023-07" db="EMBL/GenBank/DDBJ databases">
        <title>Description of novel actinomycetes strains, isolated from tidal flat sediment.</title>
        <authorList>
            <person name="Lu C."/>
        </authorList>
    </citation>
    <scope>NUCLEOTIDE SEQUENCE [LARGE SCALE GENOMIC DNA]</scope>
    <source>
        <strain evidence="4 5">SYSU T00b441</strain>
    </source>
</reference>
<gene>
    <name evidence="4" type="ORF">Q6348_03805</name>
</gene>
<comment type="similarity">
    <text evidence="1">Belongs to the short-chain dehydrogenases/reductases (SDR) family.</text>
</comment>